<dbReference type="InterPro" id="IPR025359">
    <property type="entry name" value="SduA_C"/>
</dbReference>
<organism evidence="2 3">
    <name type="scientific">Pedobacter terrae</name>
    <dbReference type="NCBI Taxonomy" id="405671"/>
    <lineage>
        <taxon>Bacteria</taxon>
        <taxon>Pseudomonadati</taxon>
        <taxon>Bacteroidota</taxon>
        <taxon>Sphingobacteriia</taxon>
        <taxon>Sphingobacteriales</taxon>
        <taxon>Sphingobacteriaceae</taxon>
        <taxon>Pedobacter</taxon>
    </lineage>
</organism>
<accession>A0A1G7W486</accession>
<dbReference type="Proteomes" id="UP000199643">
    <property type="component" value="Unassembled WGS sequence"/>
</dbReference>
<evidence type="ECO:0000259" key="1">
    <source>
        <dbReference type="Pfam" id="PF14082"/>
    </source>
</evidence>
<protein>
    <recommendedName>
        <fullName evidence="1">Shedu protein SduA C-terminal domain-containing protein</fullName>
    </recommendedName>
</protein>
<sequence length="377" mass="43364">MKSNSRLSRWKKDKESSPVLFEHPINPRFEILLKESSKKKEEEKTNFSNYTLTKLALEFIFDIKNNVPVIHVISPVFDTNKFDIRYDHFLDILFSGDDKEIEKEVINSLGLAVALEVPIFPNNAIAEKKLSYYYQKLISEGFTAPDENGEDVKLIPTNAKRTEDFKIENFKNINLTNYWSASDLLLLRDSVKNELMKLNNAHRTLTYLEVAIKEFADLLKSETRNENRLQETLTKNPILFGLEYSNIIPKHKLGAEYEVDYALERFSGLIDLMEIESSALQLFTKAGNPSSHLVHAEQQVIDWLDWIEKNGSYARQKLQGLVTPKGYIIIGRSSDLTDKTKASLIRRNKAFNGLINILTYDDVLLKARTMVKILSHA</sequence>
<dbReference type="RefSeq" id="WP_090500496.1">
    <property type="nucleotide sequence ID" value="NZ_FNCH01000009.1"/>
</dbReference>
<evidence type="ECO:0000313" key="3">
    <source>
        <dbReference type="Proteomes" id="UP000199643"/>
    </source>
</evidence>
<name>A0A1G7W486_9SPHI</name>
<feature type="domain" description="Shedu protein SduA C-terminal" evidence="1">
    <location>
        <begin position="225"/>
        <end position="364"/>
    </location>
</feature>
<evidence type="ECO:0000313" key="2">
    <source>
        <dbReference type="EMBL" id="SDG66825.1"/>
    </source>
</evidence>
<gene>
    <name evidence="2" type="ORF">SAMN05421827_10995</name>
</gene>
<dbReference type="EMBL" id="FNCH01000009">
    <property type="protein sequence ID" value="SDG66825.1"/>
    <property type="molecule type" value="Genomic_DNA"/>
</dbReference>
<reference evidence="3" key="1">
    <citation type="submission" date="2016-10" db="EMBL/GenBank/DDBJ databases">
        <authorList>
            <person name="Varghese N."/>
            <person name="Submissions S."/>
        </authorList>
    </citation>
    <scope>NUCLEOTIDE SEQUENCE [LARGE SCALE GENOMIC DNA]</scope>
    <source>
        <strain evidence="3">DSM 17933</strain>
    </source>
</reference>
<dbReference type="Pfam" id="PF14082">
    <property type="entry name" value="SduA_C"/>
    <property type="match status" value="1"/>
</dbReference>
<keyword evidence="3" id="KW-1185">Reference proteome</keyword>
<dbReference type="AlphaFoldDB" id="A0A1G7W486"/>
<proteinExistence type="predicted"/>
<dbReference type="OrthoDB" id="1449973at2"/>